<dbReference type="AlphaFoldDB" id="A0A956NJ92"/>
<evidence type="ECO:0000256" key="1">
    <source>
        <dbReference type="SAM" id="MobiDB-lite"/>
    </source>
</evidence>
<dbReference type="InterPro" id="IPR002937">
    <property type="entry name" value="Amino_oxidase"/>
</dbReference>
<dbReference type="InterPro" id="IPR036188">
    <property type="entry name" value="FAD/NAD-bd_sf"/>
</dbReference>
<evidence type="ECO:0000313" key="3">
    <source>
        <dbReference type="EMBL" id="MCA9758175.1"/>
    </source>
</evidence>
<gene>
    <name evidence="3" type="ORF">KDA27_20440</name>
</gene>
<dbReference type="EMBL" id="JAGQHS010000149">
    <property type="protein sequence ID" value="MCA9758175.1"/>
    <property type="molecule type" value="Genomic_DNA"/>
</dbReference>
<accession>A0A956NJ92</accession>
<proteinExistence type="predicted"/>
<dbReference type="Gene3D" id="3.50.50.60">
    <property type="entry name" value="FAD/NAD(P)-binding domain"/>
    <property type="match status" value="1"/>
</dbReference>
<comment type="caution">
    <text evidence="3">The sequence shown here is derived from an EMBL/GenBank/DDBJ whole genome shotgun (WGS) entry which is preliminary data.</text>
</comment>
<evidence type="ECO:0000259" key="2">
    <source>
        <dbReference type="Pfam" id="PF01593"/>
    </source>
</evidence>
<dbReference type="InterPro" id="IPR050464">
    <property type="entry name" value="Zeta_carotene_desat/Oxidored"/>
</dbReference>
<dbReference type="Pfam" id="PF01593">
    <property type="entry name" value="Amino_oxidase"/>
    <property type="match status" value="1"/>
</dbReference>
<protein>
    <submittedName>
        <fullName evidence="3">FAD-dependent oxidoreductase</fullName>
    </submittedName>
</protein>
<dbReference type="Proteomes" id="UP000739538">
    <property type="component" value="Unassembled WGS sequence"/>
</dbReference>
<feature type="domain" description="Amine oxidase" evidence="2">
    <location>
        <begin position="16"/>
        <end position="445"/>
    </location>
</feature>
<dbReference type="SUPFAM" id="SSF51905">
    <property type="entry name" value="FAD/NAD(P)-binding domain"/>
    <property type="match status" value="1"/>
</dbReference>
<evidence type="ECO:0000313" key="4">
    <source>
        <dbReference type="Proteomes" id="UP000739538"/>
    </source>
</evidence>
<dbReference type="NCBIfam" id="NF005560">
    <property type="entry name" value="PRK07233.1"/>
    <property type="match status" value="1"/>
</dbReference>
<reference evidence="3" key="2">
    <citation type="journal article" date="2021" name="Microbiome">
        <title>Successional dynamics and alternative stable states in a saline activated sludge microbial community over 9 years.</title>
        <authorList>
            <person name="Wang Y."/>
            <person name="Ye J."/>
            <person name="Ju F."/>
            <person name="Liu L."/>
            <person name="Boyd J.A."/>
            <person name="Deng Y."/>
            <person name="Parks D.H."/>
            <person name="Jiang X."/>
            <person name="Yin X."/>
            <person name="Woodcroft B.J."/>
            <person name="Tyson G.W."/>
            <person name="Hugenholtz P."/>
            <person name="Polz M.F."/>
            <person name="Zhang T."/>
        </authorList>
    </citation>
    <scope>NUCLEOTIDE SEQUENCE</scope>
    <source>
        <strain evidence="3">HKST-UBA02</strain>
    </source>
</reference>
<name>A0A956NJ92_UNCEI</name>
<feature type="region of interest" description="Disordered" evidence="1">
    <location>
        <begin position="248"/>
        <end position="271"/>
    </location>
</feature>
<organism evidence="3 4">
    <name type="scientific">Eiseniibacteriota bacterium</name>
    <dbReference type="NCBI Taxonomy" id="2212470"/>
    <lineage>
        <taxon>Bacteria</taxon>
        <taxon>Candidatus Eiseniibacteriota</taxon>
    </lineage>
</organism>
<reference evidence="3" key="1">
    <citation type="submission" date="2020-04" db="EMBL/GenBank/DDBJ databases">
        <authorList>
            <person name="Zhang T."/>
        </authorList>
    </citation>
    <scope>NUCLEOTIDE SEQUENCE</scope>
    <source>
        <strain evidence="3">HKST-UBA02</strain>
    </source>
</reference>
<dbReference type="PANTHER" id="PTHR42923:SF46">
    <property type="entry name" value="AMINE OXIDASE"/>
    <property type="match status" value="1"/>
</dbReference>
<dbReference type="GO" id="GO:0016491">
    <property type="term" value="F:oxidoreductase activity"/>
    <property type="evidence" value="ECO:0007669"/>
    <property type="project" value="InterPro"/>
</dbReference>
<dbReference type="PANTHER" id="PTHR42923">
    <property type="entry name" value="PROTOPORPHYRINOGEN OXIDASE"/>
    <property type="match status" value="1"/>
</dbReference>
<sequence length="475" mass="51729">MSRRPRVAVLGGGFLGLNVARELLGHGYEVTVLEAGTRPGGVSVSRELGGRTVDRFYHTILPTDSALLRLVDELGLGPKLAWRRTKSGFFQDGRIHSVSTPLELLRFPVLSFPERVRLGLAVFRAQRLRDWRSIEGETCESWLTRICGRSIYEKMWAPLLRAKLGDAAPRVSATFIWATIHRLQAGTRDDSGLAKDLSPGMMGYLRGGYQGLIDALVADVERRGGVVRTNATITSLDSEATLGTDAFPGARGAQRPDSVTHDGGPPQRGAAGPWRIEIVGSTNASLEFDVVVSTLPPKVLARLAQGGTLRGLGGDVEGLGVVCEILLLDRPLTEFYILNLGDPALPFTGIIESTHLAPDGEFGGASVVYLPRYLAPGDVWAEFGDDEVSLRFRQSLRTVFPEFDDAWILESAVERAPFVQPIHTTDYRERMPETCPAPGLWVASSAQVHPWPVHNDQILRRAQLVAGEIVASQAS</sequence>